<sequence length="345" mass="39672">MDRGILKLVIKGHHQIKKLNYRVKRFDDGKWHKLEIIKKGREIGLKVDEFTTEKLLDAPSPKVMRRRMYIGGVINKHRRMFNLPRNRLPPSFDGCIKHFIVNGHEWDLNLSSKDIIPCAHSLGIGYIHNNGFAAFSSLDQLKPLTTTKGKKPKEAKTIELSIKFRLLPENLIKNGYLKESNSKTKGRLLFAFLASGDDWQLKPRFVLWIDDNGMFGFSLHSSPHFEHNIHIDTFNFQNNSKNSFLICPGEWHHFRLFLSTKGIKIELNDQIIKFGEQRLPLSLITQLRSLPVYVGGTNAAKSLSLGIRSLFGCVQQFEIDGENIIFEEKNGKKWHKIISNGCPFI</sequence>
<dbReference type="Proteomes" id="UP001497535">
    <property type="component" value="Unassembled WGS sequence"/>
</dbReference>
<dbReference type="EMBL" id="CAVMJV010000032">
    <property type="protein sequence ID" value="CAK5077506.1"/>
    <property type="molecule type" value="Genomic_DNA"/>
</dbReference>
<name>A0ACB0ZGR7_MELEN</name>
<proteinExistence type="predicted"/>
<reference evidence="1" key="1">
    <citation type="submission" date="2023-11" db="EMBL/GenBank/DDBJ databases">
        <authorList>
            <person name="Poullet M."/>
        </authorList>
    </citation>
    <scope>NUCLEOTIDE SEQUENCE</scope>
    <source>
        <strain evidence="1">E1834</strain>
    </source>
</reference>
<comment type="caution">
    <text evidence="1">The sequence shown here is derived from an EMBL/GenBank/DDBJ whole genome shotgun (WGS) entry which is preliminary data.</text>
</comment>
<gene>
    <name evidence="1" type="ORF">MENTE1834_LOCUS24430</name>
</gene>
<organism evidence="1 2">
    <name type="scientific">Meloidogyne enterolobii</name>
    <name type="common">Root-knot nematode worm</name>
    <name type="synonym">Meloidogyne mayaguensis</name>
    <dbReference type="NCBI Taxonomy" id="390850"/>
    <lineage>
        <taxon>Eukaryota</taxon>
        <taxon>Metazoa</taxon>
        <taxon>Ecdysozoa</taxon>
        <taxon>Nematoda</taxon>
        <taxon>Chromadorea</taxon>
        <taxon>Rhabditida</taxon>
        <taxon>Tylenchina</taxon>
        <taxon>Tylenchomorpha</taxon>
        <taxon>Tylenchoidea</taxon>
        <taxon>Meloidogynidae</taxon>
        <taxon>Meloidogyninae</taxon>
        <taxon>Meloidogyne</taxon>
    </lineage>
</organism>
<accession>A0ACB0ZGR7</accession>
<keyword evidence="2" id="KW-1185">Reference proteome</keyword>
<evidence type="ECO:0000313" key="1">
    <source>
        <dbReference type="EMBL" id="CAK5077506.1"/>
    </source>
</evidence>
<evidence type="ECO:0000313" key="2">
    <source>
        <dbReference type="Proteomes" id="UP001497535"/>
    </source>
</evidence>
<protein>
    <submittedName>
        <fullName evidence="1">Uncharacterized protein</fullName>
    </submittedName>
</protein>